<keyword evidence="2" id="KW-0812">Transmembrane</keyword>
<dbReference type="Proteomes" id="UP000237925">
    <property type="component" value="Chromosome"/>
</dbReference>
<feature type="transmembrane region" description="Helical" evidence="2">
    <location>
        <begin position="278"/>
        <end position="300"/>
    </location>
</feature>
<gene>
    <name evidence="4" type="ORF">C6568_11935</name>
</gene>
<keyword evidence="2" id="KW-1133">Transmembrane helix</keyword>
<dbReference type="Pfam" id="PF13719">
    <property type="entry name" value="Zn_ribbon_5"/>
    <property type="match status" value="1"/>
</dbReference>
<evidence type="ECO:0000313" key="4">
    <source>
        <dbReference type="EMBL" id="AVO49883.1"/>
    </source>
</evidence>
<proteinExistence type="predicted"/>
<dbReference type="NCBIfam" id="TIGR02098">
    <property type="entry name" value="MJ0042_CXXC"/>
    <property type="match status" value="1"/>
</dbReference>
<reference evidence="4 5" key="1">
    <citation type="submission" date="2018-03" db="EMBL/GenBank/DDBJ databases">
        <title>Genome sequencing of Melaminivora sp.</title>
        <authorList>
            <person name="Kim S.-J."/>
            <person name="Heo J."/>
            <person name="Ahn J.-H."/>
            <person name="Kwon S.-W."/>
        </authorList>
    </citation>
    <scope>NUCLEOTIDE SEQUENCE [LARGE SCALE GENOMIC DNA]</scope>
    <source>
        <strain evidence="4 5">SC2-9</strain>
    </source>
</reference>
<dbReference type="InterPro" id="IPR011723">
    <property type="entry name" value="Znf/thioredoxin_put"/>
</dbReference>
<dbReference type="AlphaFoldDB" id="A0A2R3QDN0"/>
<evidence type="ECO:0000313" key="5">
    <source>
        <dbReference type="Proteomes" id="UP000237925"/>
    </source>
</evidence>
<protein>
    <recommendedName>
        <fullName evidence="3">Zinc finger/thioredoxin putative domain-containing protein</fullName>
    </recommendedName>
</protein>
<dbReference type="InterPro" id="IPR021834">
    <property type="entry name" value="DUF3426"/>
</dbReference>
<dbReference type="Pfam" id="PF11906">
    <property type="entry name" value="DUF3426"/>
    <property type="match status" value="1"/>
</dbReference>
<accession>A0A2R3QDN0</accession>
<sequence length="432" mass="45843">MSQTTRCPHCGTTFRVVPDQLRIGGGWVRCGQCKEVFDATEQLHTQAPPAPLLPDLLAQEPEPAAAVPMAQATPPQVRVWSSARVQDAIRPAPVEAPAVPPPALPPDVPAFLLAALQQDAAAERGEAIRPSSVGAEAAQMHPPEQEIEGPQPTAPVMAPEPVEREEPATALQVWDGPVLESASVPALETEPTPGPLPEPEPERVLDETEPQAARELVQEPLREPEPVAALPPQPAIEAAPAAPATPAFQPAPTSTAADDIEPEFVRAARRGAFWRHPAVRGLLTLLALALAGLLALQLALRHRDLLAARQPALRAVLQPLCQQLGCTLSAPRTLGAVVIDSSSFTSARSGTGRYELRFALKNTADHVVAMPMVELTLTDSDDQPLLRRVLDPGRELGAGPELAAGTTWSARSAVELADVQPVAGYRLLAFYP</sequence>
<keyword evidence="2" id="KW-0472">Membrane</keyword>
<evidence type="ECO:0000256" key="1">
    <source>
        <dbReference type="SAM" id="MobiDB-lite"/>
    </source>
</evidence>
<feature type="region of interest" description="Disordered" evidence="1">
    <location>
        <begin position="186"/>
        <end position="210"/>
    </location>
</feature>
<evidence type="ECO:0000259" key="3">
    <source>
        <dbReference type="Pfam" id="PF13719"/>
    </source>
</evidence>
<dbReference type="RefSeq" id="WP_106684312.1">
    <property type="nucleotide sequence ID" value="NZ_CP027667.1"/>
</dbReference>
<dbReference type="KEGG" id="mela:C6568_11935"/>
<evidence type="ECO:0000256" key="2">
    <source>
        <dbReference type="SAM" id="Phobius"/>
    </source>
</evidence>
<dbReference type="EMBL" id="CP027667">
    <property type="protein sequence ID" value="AVO49883.1"/>
    <property type="molecule type" value="Genomic_DNA"/>
</dbReference>
<name>A0A2R3QDN0_9BURK</name>
<keyword evidence="5" id="KW-1185">Reference proteome</keyword>
<organism evidence="4 5">
    <name type="scientific">Melaminivora suipulveris</name>
    <dbReference type="NCBI Taxonomy" id="2109913"/>
    <lineage>
        <taxon>Bacteria</taxon>
        <taxon>Pseudomonadati</taxon>
        <taxon>Pseudomonadota</taxon>
        <taxon>Betaproteobacteria</taxon>
        <taxon>Burkholderiales</taxon>
        <taxon>Comamonadaceae</taxon>
        <taxon>Melaminivora</taxon>
    </lineage>
</organism>
<feature type="domain" description="Zinc finger/thioredoxin putative" evidence="3">
    <location>
        <begin position="5"/>
        <end position="39"/>
    </location>
</feature>
<dbReference type="OrthoDB" id="5294582at2"/>
<feature type="region of interest" description="Disordered" evidence="1">
    <location>
        <begin position="122"/>
        <end position="168"/>
    </location>
</feature>